<dbReference type="AlphaFoldDB" id="A0A9X4KMK2"/>
<evidence type="ECO:0000313" key="2">
    <source>
        <dbReference type="Proteomes" id="UP001153387"/>
    </source>
</evidence>
<gene>
    <name evidence="1" type="primary">spoIIR</name>
    <name evidence="1" type="ORF">OMP38_29220</name>
</gene>
<dbReference type="InterPro" id="IPR014202">
    <property type="entry name" value="Spore_II_R"/>
</dbReference>
<dbReference type="Proteomes" id="UP001153387">
    <property type="component" value="Unassembled WGS sequence"/>
</dbReference>
<organism evidence="1 2">
    <name type="scientific">Cohnella ginsengisoli</name>
    <dbReference type="NCBI Taxonomy" id="425004"/>
    <lineage>
        <taxon>Bacteria</taxon>
        <taxon>Bacillati</taxon>
        <taxon>Bacillota</taxon>
        <taxon>Bacilli</taxon>
        <taxon>Bacillales</taxon>
        <taxon>Paenibacillaceae</taxon>
        <taxon>Cohnella</taxon>
    </lineage>
</organism>
<keyword evidence="2" id="KW-1185">Reference proteome</keyword>
<comment type="caution">
    <text evidence="1">The sequence shown here is derived from an EMBL/GenBank/DDBJ whole genome shotgun (WGS) entry which is preliminary data.</text>
</comment>
<accession>A0A9X4KMK2</accession>
<proteinExistence type="predicted"/>
<sequence>MRGLRHYGPFLFLLLIGLSGFSTLAVNRASADAEGDDTIPNQAIRIRIIANSDSDRDQAIKRKVRDDVSALIESWGEMPATIEEARALIRSRLADVEAVADKSLKGSKAGYGEKTELAVVDFPAKTFEGKTYPAGQYEALRITLGKGGGANWWCVLFPPLCLAASVKADDQAASSEKQPAKQTTVAQKNDQGNAAKIKQASANAAQEDGVIAAALPAEKPKAEFFLLVLLEKLFSFIASLFS</sequence>
<dbReference type="EMBL" id="JAPDHZ010000006">
    <property type="protein sequence ID" value="MDG0794461.1"/>
    <property type="molecule type" value="Genomic_DNA"/>
</dbReference>
<dbReference type="Pfam" id="PF09551">
    <property type="entry name" value="Spore_II_R"/>
    <property type="match status" value="1"/>
</dbReference>
<reference evidence="1 2" key="1">
    <citation type="submission" date="2022-10" db="EMBL/GenBank/DDBJ databases">
        <title>Comparative genomic analysis of Cohnella hashimotonis sp. nov., isolated from the International Space Station.</title>
        <authorList>
            <person name="Simpson A."/>
            <person name="Venkateswaran K."/>
        </authorList>
    </citation>
    <scope>NUCLEOTIDE SEQUENCE [LARGE SCALE GENOMIC DNA]</scope>
    <source>
        <strain evidence="1 2">DSM 18997</strain>
    </source>
</reference>
<protein>
    <submittedName>
        <fullName evidence="1">Stage II sporulation protein R</fullName>
    </submittedName>
</protein>
<name>A0A9X4KMK2_9BACL</name>
<evidence type="ECO:0000313" key="1">
    <source>
        <dbReference type="EMBL" id="MDG0794461.1"/>
    </source>
</evidence>
<dbReference type="NCBIfam" id="TIGR02837">
    <property type="entry name" value="spore_II_R"/>
    <property type="match status" value="1"/>
</dbReference>
<dbReference type="RefSeq" id="WP_277568201.1">
    <property type="nucleotide sequence ID" value="NZ_JAPDHZ010000006.1"/>
</dbReference>